<evidence type="ECO:0000256" key="1">
    <source>
        <dbReference type="ARBA" id="ARBA00005495"/>
    </source>
</evidence>
<dbReference type="InterPro" id="IPR011057">
    <property type="entry name" value="Mss4-like_sf"/>
</dbReference>
<dbReference type="PANTHER" id="PTHR33337">
    <property type="entry name" value="GFA DOMAIN-CONTAINING PROTEIN"/>
    <property type="match status" value="1"/>
</dbReference>
<comment type="caution">
    <text evidence="6">The sequence shown here is derived from an EMBL/GenBank/DDBJ whole genome shotgun (WGS) entry which is preliminary data.</text>
</comment>
<keyword evidence="7" id="KW-1185">Reference proteome</keyword>
<reference evidence="6 7" key="1">
    <citation type="submission" date="2019-07" db="EMBL/GenBank/DDBJ databases">
        <title>Whole genome shotgun sequence of Reyranella soli NBRC 108950.</title>
        <authorList>
            <person name="Hosoyama A."/>
            <person name="Uohara A."/>
            <person name="Ohji S."/>
            <person name="Ichikawa N."/>
        </authorList>
    </citation>
    <scope>NUCLEOTIDE SEQUENCE [LARGE SCALE GENOMIC DNA]</scope>
    <source>
        <strain evidence="6 7">NBRC 108950</strain>
    </source>
</reference>
<proteinExistence type="inferred from homology"/>
<evidence type="ECO:0000259" key="5">
    <source>
        <dbReference type="PROSITE" id="PS51891"/>
    </source>
</evidence>
<dbReference type="Pfam" id="PF04828">
    <property type="entry name" value="GFA"/>
    <property type="match status" value="1"/>
</dbReference>
<evidence type="ECO:0000256" key="2">
    <source>
        <dbReference type="ARBA" id="ARBA00022723"/>
    </source>
</evidence>
<keyword evidence="4" id="KW-0456">Lyase</keyword>
<dbReference type="PROSITE" id="PS51891">
    <property type="entry name" value="CENP_V_GFA"/>
    <property type="match status" value="1"/>
</dbReference>
<dbReference type="PANTHER" id="PTHR33337:SF40">
    <property type="entry name" value="CENP-V_GFA DOMAIN-CONTAINING PROTEIN-RELATED"/>
    <property type="match status" value="1"/>
</dbReference>
<name>A0A512NDH9_9HYPH</name>
<organism evidence="6 7">
    <name type="scientific">Reyranella soli</name>
    <dbReference type="NCBI Taxonomy" id="1230389"/>
    <lineage>
        <taxon>Bacteria</taxon>
        <taxon>Pseudomonadati</taxon>
        <taxon>Pseudomonadota</taxon>
        <taxon>Alphaproteobacteria</taxon>
        <taxon>Hyphomicrobiales</taxon>
        <taxon>Reyranellaceae</taxon>
        <taxon>Reyranella</taxon>
    </lineage>
</organism>
<dbReference type="GO" id="GO:0046872">
    <property type="term" value="F:metal ion binding"/>
    <property type="evidence" value="ECO:0007669"/>
    <property type="project" value="UniProtKB-KW"/>
</dbReference>
<dbReference type="Proteomes" id="UP000321058">
    <property type="component" value="Unassembled WGS sequence"/>
</dbReference>
<dbReference type="InterPro" id="IPR004360">
    <property type="entry name" value="Glyas_Fos-R_dOase_dom"/>
</dbReference>
<dbReference type="EMBL" id="BKAJ01000073">
    <property type="protein sequence ID" value="GEP56995.1"/>
    <property type="molecule type" value="Genomic_DNA"/>
</dbReference>
<evidence type="ECO:0000256" key="3">
    <source>
        <dbReference type="ARBA" id="ARBA00022833"/>
    </source>
</evidence>
<accession>A0A512NDH9</accession>
<evidence type="ECO:0000313" key="7">
    <source>
        <dbReference type="Proteomes" id="UP000321058"/>
    </source>
</evidence>
<keyword evidence="3" id="KW-0862">Zinc</keyword>
<feature type="domain" description="CENP-V/GFA" evidence="5">
    <location>
        <begin position="5"/>
        <end position="124"/>
    </location>
</feature>
<dbReference type="InterPro" id="IPR029068">
    <property type="entry name" value="Glyas_Bleomycin-R_OHBP_Dase"/>
</dbReference>
<sequence>MAKKHTAQCACGAIKFEFNTDPTFVAVCHCLDCKKASGGEAATFFGVPEDDFSLVGGQPKAFHYTAQSGRGLDRNFCPDCGARVFSSNLEGFPGLIFVTLGSLDKPDSVKPMLEMFTKRRLNWARPLTSRNSRTCPVEEVVMADRNNAALGARLQGVQHFGVTVQSMDRAFEFYTEVLGGNEVMRDGDFQGEQIHNTLMADQEIVARERKVNPRTIGVPDLKGGEQRLDVRFVQFDNVVIELLQYRDAQQPMGSGDSWAEPRDHMSPAYPRSMHICFYIRDDVDFNKFIHDLEAESARRGMTQVKANRVITVTSEQERQAAPLDANTIKITEGKSNGWSLIYCKGPEGEQLEFVQALGAVKKTFQEAMETRRRTIAATKG</sequence>
<keyword evidence="2" id="KW-0479">Metal-binding</keyword>
<comment type="similarity">
    <text evidence="1">Belongs to the Gfa family.</text>
</comment>
<dbReference type="Pfam" id="PF00903">
    <property type="entry name" value="Glyoxalase"/>
    <property type="match status" value="1"/>
</dbReference>
<evidence type="ECO:0000256" key="4">
    <source>
        <dbReference type="ARBA" id="ARBA00023239"/>
    </source>
</evidence>
<gene>
    <name evidence="6" type="ORF">RSO01_41610</name>
</gene>
<dbReference type="GO" id="GO:0016846">
    <property type="term" value="F:carbon-sulfur lyase activity"/>
    <property type="evidence" value="ECO:0007669"/>
    <property type="project" value="InterPro"/>
</dbReference>
<dbReference type="AlphaFoldDB" id="A0A512NDH9"/>
<evidence type="ECO:0000313" key="6">
    <source>
        <dbReference type="EMBL" id="GEP56995.1"/>
    </source>
</evidence>
<dbReference type="Gene3D" id="3.10.180.10">
    <property type="entry name" value="2,3-Dihydroxybiphenyl 1,2-Dioxygenase, domain 1"/>
    <property type="match status" value="1"/>
</dbReference>
<dbReference type="SUPFAM" id="SSF51316">
    <property type="entry name" value="Mss4-like"/>
    <property type="match status" value="1"/>
</dbReference>
<dbReference type="InterPro" id="IPR006913">
    <property type="entry name" value="CENP-V/GFA"/>
</dbReference>
<dbReference type="Gene3D" id="3.90.1590.10">
    <property type="entry name" value="glutathione-dependent formaldehyde- activating enzyme (gfa)"/>
    <property type="match status" value="1"/>
</dbReference>
<dbReference type="SUPFAM" id="SSF54593">
    <property type="entry name" value="Glyoxalase/Bleomycin resistance protein/Dihydroxybiphenyl dioxygenase"/>
    <property type="match status" value="1"/>
</dbReference>
<protein>
    <recommendedName>
        <fullName evidence="5">CENP-V/GFA domain-containing protein</fullName>
    </recommendedName>
</protein>